<sequence length="197" mass="21352">MYPTLLVFASLVAAIASVGSQGTSSNGQPVDAWQTVKLPDRFYLMYRSFEEDAGLGGTGKCVSIKLSEAAEATKTAVSKMKYRDPQTNQMTEKTVCAKVATPLSDTIQMGDGENCEGATTRVQFVYSDYGTCDVTVVLGTDGSSPKCELWVNEDAVDSQENANINKCKSEYKKQCPDQQEYPIYEKTTCGSVSKGPE</sequence>
<evidence type="ECO:0000256" key="1">
    <source>
        <dbReference type="SAM" id="SignalP"/>
    </source>
</evidence>
<dbReference type="GO" id="GO:0043176">
    <property type="term" value="F:amine binding"/>
    <property type="evidence" value="ECO:0007669"/>
    <property type="project" value="InterPro"/>
</dbReference>
<dbReference type="AlphaFoldDB" id="A0A0K8RA13"/>
<dbReference type="Pfam" id="PF02098">
    <property type="entry name" value="His_binding"/>
    <property type="match status" value="1"/>
</dbReference>
<proteinExistence type="evidence at transcript level"/>
<accession>A0A0K8RA13</accession>
<dbReference type="GO" id="GO:0030682">
    <property type="term" value="P:symbiont-mediated perturbation of host defenses"/>
    <property type="evidence" value="ECO:0007669"/>
    <property type="project" value="InterPro"/>
</dbReference>
<organism evidence="2">
    <name type="scientific">Ixodes ricinus</name>
    <name type="common">Common tick</name>
    <name type="synonym">Acarus ricinus</name>
    <dbReference type="NCBI Taxonomy" id="34613"/>
    <lineage>
        <taxon>Eukaryota</taxon>
        <taxon>Metazoa</taxon>
        <taxon>Ecdysozoa</taxon>
        <taxon>Arthropoda</taxon>
        <taxon>Chelicerata</taxon>
        <taxon>Arachnida</taxon>
        <taxon>Acari</taxon>
        <taxon>Parasitiformes</taxon>
        <taxon>Ixodida</taxon>
        <taxon>Ixodoidea</taxon>
        <taxon>Ixodidae</taxon>
        <taxon>Ixodinae</taxon>
        <taxon>Ixodes</taxon>
    </lineage>
</organism>
<feature type="signal peptide" evidence="1">
    <location>
        <begin position="1"/>
        <end position="20"/>
    </location>
</feature>
<feature type="chain" id="PRO_5005516802" evidence="1">
    <location>
        <begin position="21"/>
        <end position="197"/>
    </location>
</feature>
<dbReference type="InterPro" id="IPR002970">
    <property type="entry name" value="Tick_his-bd"/>
</dbReference>
<dbReference type="InterPro" id="IPR012674">
    <property type="entry name" value="Calycin"/>
</dbReference>
<dbReference type="SUPFAM" id="SSF50814">
    <property type="entry name" value="Lipocalins"/>
    <property type="match status" value="1"/>
</dbReference>
<keyword evidence="1" id="KW-0732">Signal</keyword>
<reference evidence="2" key="1">
    <citation type="submission" date="2012-12" db="EMBL/GenBank/DDBJ databases">
        <title>Identification and characterization of a phenylalanine ammonia-lyase gene family in Isatis indigotica Fort.</title>
        <authorList>
            <person name="Liu Q."/>
            <person name="Chen J."/>
            <person name="Zhou X."/>
            <person name="Di P."/>
            <person name="Xiao Y."/>
            <person name="Xuan H."/>
            <person name="Zhang L."/>
            <person name="Chen W."/>
        </authorList>
    </citation>
    <scope>NUCLEOTIDE SEQUENCE</scope>
    <source>
        <tissue evidence="2">Salivary gland</tissue>
    </source>
</reference>
<name>A0A0K8RA13_IXORI</name>
<evidence type="ECO:0000313" key="2">
    <source>
        <dbReference type="EMBL" id="JAA67304.1"/>
    </source>
</evidence>
<dbReference type="EMBL" id="GADI01006504">
    <property type="protein sequence ID" value="JAA67304.1"/>
    <property type="molecule type" value="mRNA"/>
</dbReference>
<dbReference type="Gene3D" id="2.40.128.20">
    <property type="match status" value="1"/>
</dbReference>
<protein>
    <submittedName>
        <fullName evidence="2">Putative salivary lipocalin</fullName>
    </submittedName>
</protein>